<dbReference type="PANTHER" id="PTHR34558">
    <property type="entry name" value="EXPRESSED PROTEIN"/>
    <property type="match status" value="1"/>
</dbReference>
<dbReference type="EMBL" id="CM018052">
    <property type="protein sequence ID" value="KAA8515438.1"/>
    <property type="molecule type" value="Genomic_DNA"/>
</dbReference>
<proteinExistence type="predicted"/>
<name>A0A5J4ZCY6_9ASTE</name>
<keyword evidence="2" id="KW-0472">Membrane</keyword>
<feature type="transmembrane region" description="Helical" evidence="2">
    <location>
        <begin position="81"/>
        <end position="98"/>
    </location>
</feature>
<evidence type="ECO:0000313" key="3">
    <source>
        <dbReference type="EMBL" id="KAA8515438.1"/>
    </source>
</evidence>
<sequence length="111" mass="11424">MGEDLLESSFTNFVTNGSKGLGAISPMSVNVSSAETQAPGLMDAPIPSPAPSEGGLNPETPVGRRIAKHHSSDNSAAGGDVILGGFATALVAVIYCYIRVTRKNQDAHVND</sequence>
<protein>
    <submittedName>
        <fullName evidence="3">Uncharacterized protein</fullName>
    </submittedName>
</protein>
<reference evidence="3 4" key="1">
    <citation type="submission" date="2019-09" db="EMBL/GenBank/DDBJ databases">
        <title>A chromosome-level genome assembly of the Chinese tupelo Nyssa sinensis.</title>
        <authorList>
            <person name="Yang X."/>
            <person name="Kang M."/>
            <person name="Yang Y."/>
            <person name="Xiong H."/>
            <person name="Wang M."/>
            <person name="Zhang Z."/>
            <person name="Wang Z."/>
            <person name="Wu H."/>
            <person name="Ma T."/>
            <person name="Liu J."/>
            <person name="Xi Z."/>
        </authorList>
    </citation>
    <scope>NUCLEOTIDE SEQUENCE [LARGE SCALE GENOMIC DNA]</scope>
    <source>
        <strain evidence="3">J267</strain>
        <tissue evidence="3">Leaf</tissue>
    </source>
</reference>
<accession>A0A5J4ZCY6</accession>
<feature type="region of interest" description="Disordered" evidence="1">
    <location>
        <begin position="39"/>
        <end position="74"/>
    </location>
</feature>
<dbReference type="Proteomes" id="UP000325577">
    <property type="component" value="Linkage Group LG9"/>
</dbReference>
<evidence type="ECO:0000256" key="1">
    <source>
        <dbReference type="SAM" id="MobiDB-lite"/>
    </source>
</evidence>
<organism evidence="3 4">
    <name type="scientific">Nyssa sinensis</name>
    <dbReference type="NCBI Taxonomy" id="561372"/>
    <lineage>
        <taxon>Eukaryota</taxon>
        <taxon>Viridiplantae</taxon>
        <taxon>Streptophyta</taxon>
        <taxon>Embryophyta</taxon>
        <taxon>Tracheophyta</taxon>
        <taxon>Spermatophyta</taxon>
        <taxon>Magnoliopsida</taxon>
        <taxon>eudicotyledons</taxon>
        <taxon>Gunneridae</taxon>
        <taxon>Pentapetalae</taxon>
        <taxon>asterids</taxon>
        <taxon>Cornales</taxon>
        <taxon>Nyssaceae</taxon>
        <taxon>Nyssa</taxon>
    </lineage>
</organism>
<evidence type="ECO:0000256" key="2">
    <source>
        <dbReference type="SAM" id="Phobius"/>
    </source>
</evidence>
<dbReference type="PANTHER" id="PTHR34558:SF16">
    <property type="match status" value="1"/>
</dbReference>
<keyword evidence="2" id="KW-0812">Transmembrane</keyword>
<gene>
    <name evidence="3" type="ORF">F0562_018951</name>
</gene>
<evidence type="ECO:0000313" key="4">
    <source>
        <dbReference type="Proteomes" id="UP000325577"/>
    </source>
</evidence>
<dbReference type="AlphaFoldDB" id="A0A5J4ZCY6"/>
<keyword evidence="2" id="KW-1133">Transmembrane helix</keyword>
<keyword evidence="4" id="KW-1185">Reference proteome</keyword>
<dbReference type="OrthoDB" id="686454at2759"/>